<organism evidence="1 2">
    <name type="scientific">Pistacia atlantica</name>
    <dbReference type="NCBI Taxonomy" id="434234"/>
    <lineage>
        <taxon>Eukaryota</taxon>
        <taxon>Viridiplantae</taxon>
        <taxon>Streptophyta</taxon>
        <taxon>Embryophyta</taxon>
        <taxon>Tracheophyta</taxon>
        <taxon>Spermatophyta</taxon>
        <taxon>Magnoliopsida</taxon>
        <taxon>eudicotyledons</taxon>
        <taxon>Gunneridae</taxon>
        <taxon>Pentapetalae</taxon>
        <taxon>rosids</taxon>
        <taxon>malvids</taxon>
        <taxon>Sapindales</taxon>
        <taxon>Anacardiaceae</taxon>
        <taxon>Pistacia</taxon>
    </lineage>
</organism>
<reference evidence="2" key="1">
    <citation type="journal article" date="2023" name="G3 (Bethesda)">
        <title>Genome assembly and association tests identify interacting loci associated with vigor, precocity, and sex in interspecific pistachio rootstocks.</title>
        <authorList>
            <person name="Palmer W."/>
            <person name="Jacygrad E."/>
            <person name="Sagayaradj S."/>
            <person name="Cavanaugh K."/>
            <person name="Han R."/>
            <person name="Bertier L."/>
            <person name="Beede B."/>
            <person name="Kafkas S."/>
            <person name="Golino D."/>
            <person name="Preece J."/>
            <person name="Michelmore R."/>
        </authorList>
    </citation>
    <scope>NUCLEOTIDE SEQUENCE [LARGE SCALE GENOMIC DNA]</scope>
</reference>
<name>A0ACC1C025_9ROSI</name>
<evidence type="ECO:0000313" key="2">
    <source>
        <dbReference type="Proteomes" id="UP001164250"/>
    </source>
</evidence>
<dbReference type="EMBL" id="CM047898">
    <property type="protein sequence ID" value="KAJ0105334.1"/>
    <property type="molecule type" value="Genomic_DNA"/>
</dbReference>
<gene>
    <name evidence="1" type="ORF">Patl1_19513</name>
</gene>
<comment type="caution">
    <text evidence="1">The sequence shown here is derived from an EMBL/GenBank/DDBJ whole genome shotgun (WGS) entry which is preliminary data.</text>
</comment>
<dbReference type="Proteomes" id="UP001164250">
    <property type="component" value="Chromosome 2"/>
</dbReference>
<protein>
    <submittedName>
        <fullName evidence="1">Uncharacterized protein</fullName>
    </submittedName>
</protein>
<keyword evidence="2" id="KW-1185">Reference proteome</keyword>
<accession>A0ACC1C025</accession>
<evidence type="ECO:0000313" key="1">
    <source>
        <dbReference type="EMBL" id="KAJ0105334.1"/>
    </source>
</evidence>
<sequence>MVDQIRKWRDTCEVASRAIEKIAASFEKVEDRSQRLFAAIEDLGLLTPMQMIDVFEAMCKDQYKIDVFMGLPESLRRPYVLRILEESEAFSVSIEASRSLKACFIKVRKDEGMIDHITIVKQLLEEDCASALIYLGS</sequence>
<proteinExistence type="predicted"/>